<dbReference type="SUPFAM" id="SSF55008">
    <property type="entry name" value="HMA, heavy metal-associated domain"/>
    <property type="match status" value="3"/>
</dbReference>
<evidence type="ECO:0000256" key="8">
    <source>
        <dbReference type="ARBA" id="ARBA00022796"/>
    </source>
</evidence>
<dbReference type="CDD" id="cd02094">
    <property type="entry name" value="P-type_ATPase_Cu-like"/>
    <property type="match status" value="1"/>
</dbReference>
<dbReference type="EMBL" id="BGZJ01000001">
    <property type="protein sequence ID" value="GBO93806.1"/>
    <property type="molecule type" value="Genomic_DNA"/>
</dbReference>
<dbReference type="InterPro" id="IPR059000">
    <property type="entry name" value="ATPase_P-type_domA"/>
</dbReference>
<feature type="transmembrane region" description="Helical" evidence="16">
    <location>
        <begin position="673"/>
        <end position="695"/>
    </location>
</feature>
<dbReference type="FunFam" id="2.70.150.10:FF:000002">
    <property type="entry name" value="Copper-transporting ATPase 1, putative"/>
    <property type="match status" value="1"/>
</dbReference>
<evidence type="ECO:0000256" key="4">
    <source>
        <dbReference type="ARBA" id="ARBA00022692"/>
    </source>
</evidence>
<keyword evidence="14" id="KW-0406">Ion transport</keyword>
<reference evidence="18 19" key="1">
    <citation type="journal article" date="2018" name="Int. J. Syst. Evol. Microbiol.">
        <title>Mesosutterella multiformis gen. nov., sp. nov., a member of the family Sutterellaceae and Sutterella megalosphaeroides sp. nov., isolated from human faeces.</title>
        <authorList>
            <person name="Sakamoto M."/>
            <person name="Ikeyama N."/>
            <person name="Kunihiro T."/>
            <person name="Iino T."/>
            <person name="Yuki M."/>
            <person name="Ohkuma M."/>
        </authorList>
    </citation>
    <scope>NUCLEOTIDE SEQUENCE [LARGE SCALE GENOMIC DNA]</scope>
    <source>
        <strain evidence="18 19">4NBBH2</strain>
    </source>
</reference>
<evidence type="ECO:0000256" key="2">
    <source>
        <dbReference type="ARBA" id="ARBA00006024"/>
    </source>
</evidence>
<dbReference type="InterPro" id="IPR044492">
    <property type="entry name" value="P_typ_ATPase_HD_dom"/>
</dbReference>
<dbReference type="InterPro" id="IPR023298">
    <property type="entry name" value="ATPase_P-typ_TM_dom_sf"/>
</dbReference>
<evidence type="ECO:0000313" key="19">
    <source>
        <dbReference type="Proteomes" id="UP000266091"/>
    </source>
</evidence>
<dbReference type="InterPro" id="IPR017969">
    <property type="entry name" value="Heavy-metal-associated_CS"/>
</dbReference>
<dbReference type="PRINTS" id="PR00119">
    <property type="entry name" value="CATATPASE"/>
</dbReference>
<keyword evidence="6" id="KW-0677">Repeat</keyword>
<dbReference type="PANTHER" id="PTHR43520">
    <property type="entry name" value="ATP7, ISOFORM B"/>
    <property type="match status" value="1"/>
</dbReference>
<keyword evidence="5 16" id="KW-0479">Metal-binding</keyword>
<dbReference type="InterPro" id="IPR001757">
    <property type="entry name" value="P_typ_ATPase"/>
</dbReference>
<feature type="transmembrane region" description="Helical" evidence="16">
    <location>
        <begin position="66"/>
        <end position="88"/>
    </location>
</feature>
<dbReference type="PROSITE" id="PS01047">
    <property type="entry name" value="HMA_1"/>
    <property type="match status" value="2"/>
</dbReference>
<dbReference type="PRINTS" id="PR00943">
    <property type="entry name" value="CUATPASE"/>
</dbReference>
<keyword evidence="19" id="KW-1185">Reference proteome</keyword>
<evidence type="ECO:0000256" key="1">
    <source>
        <dbReference type="ARBA" id="ARBA00004127"/>
    </source>
</evidence>
<dbReference type="GO" id="GO:0005524">
    <property type="term" value="F:ATP binding"/>
    <property type="evidence" value="ECO:0007669"/>
    <property type="project" value="UniProtKB-UniRule"/>
</dbReference>
<dbReference type="GO" id="GO:0016887">
    <property type="term" value="F:ATP hydrolysis activity"/>
    <property type="evidence" value="ECO:0007669"/>
    <property type="project" value="InterPro"/>
</dbReference>
<dbReference type="GO" id="GO:0043682">
    <property type="term" value="F:P-type divalent copper transporter activity"/>
    <property type="evidence" value="ECO:0007669"/>
    <property type="project" value="TreeGrafter"/>
</dbReference>
<feature type="domain" description="HMA" evidence="17">
    <location>
        <begin position="1"/>
        <end position="42"/>
    </location>
</feature>
<dbReference type="SUPFAM" id="SSF81653">
    <property type="entry name" value="Calcium ATPase, transduction domain A"/>
    <property type="match status" value="1"/>
</dbReference>
<dbReference type="Gene3D" id="3.30.70.100">
    <property type="match status" value="3"/>
</dbReference>
<evidence type="ECO:0000256" key="13">
    <source>
        <dbReference type="ARBA" id="ARBA00023008"/>
    </source>
</evidence>
<dbReference type="SFLD" id="SFLDG00002">
    <property type="entry name" value="C1.7:_P-type_atpase_like"/>
    <property type="match status" value="1"/>
</dbReference>
<comment type="similarity">
    <text evidence="2 16">Belongs to the cation transport ATPase (P-type) (TC 3.A.3) family. Type IB subfamily.</text>
</comment>
<dbReference type="NCBIfam" id="TIGR00003">
    <property type="entry name" value="copper ion binding protein"/>
    <property type="match status" value="2"/>
</dbReference>
<dbReference type="Gene3D" id="3.40.1110.10">
    <property type="entry name" value="Calcium-transporting ATPase, cytoplasmic domain N"/>
    <property type="match status" value="1"/>
</dbReference>
<keyword evidence="3" id="KW-0813">Transport</keyword>
<evidence type="ECO:0000256" key="5">
    <source>
        <dbReference type="ARBA" id="ARBA00022723"/>
    </source>
</evidence>
<dbReference type="Gene3D" id="3.40.50.1000">
    <property type="entry name" value="HAD superfamily/HAD-like"/>
    <property type="match status" value="1"/>
</dbReference>
<evidence type="ECO:0000256" key="9">
    <source>
        <dbReference type="ARBA" id="ARBA00022840"/>
    </source>
</evidence>
<dbReference type="AlphaFoldDB" id="A0A388SC55"/>
<sequence>MDGVQSAVVNLLANTLTTEYDETKVTNEAICSRIAQIGYGATPEGAAPEAKTSQEKKAAEEAATRWRALVWSAIISVILMVLSMGSMQGWLPESLSGTRGAVPVTLTLFILASIVLLIQRHFYINGFRSLFNGHPNMDALVAIGSSTAYLFGLVSLYLMAFASADGNTEEVRRLFGNLYLDSAAMVPTLVSVGKYMESRAKSKATEAVTALAKLRPSIATVIRNGAEVTVPIDSVQVGDLLAVKAGETIPADGRVKTGLAWVDESVVTGESLPVEKTPGKEVTGASVAKSGHLTVEVTRVGKDSTLSRIIALVEEATSTKAPIARLADKVAAIFVPIVIGIALVTLIVWLVLGKDLSFAVTMAISVLVIACPCSLGLATPTAIMVGTGRAARLGILVKDAKSLELMGRVKTMLLDKTGTLTQARPVITDLIPSDNSDRNELLQLASSIEKLSEHPLGRPIIERAADVGLATLPLTDFMQVPGAGIRATANGELLLAGNARLMSELGPGLGEKENALSEKLSLEGKTVLWFSLGKRILGAIALQDPLKPDAKEAMAALHEAGLRLVMLTGDQELTARAIARQAGIDEVRAGLKPEDKARILEEFRKGGNLVAMVGDGINDAPALAAADVGIAIGTGTDVALGSADIVLSQNRLTGLADARRLSQAVIRNIHQNLFWAFIYNTLGIPIAAGLFYPFGIILNPMVSAAAMSLSSVCVVTNALRLRFFKSAFQNSESTAAPKAAASEAIPAEPKACPVLEPETPEERNSTEMADTKTLNLAVTGMSCKHCQAHVKEALEKVPGVASAEVDLEGAKACVKADDSVTADALVKAVEAAGYGASPLEGKTVTLPVKGMMCGHCQARVKKALEGVAGVTSADVDLEGAKATVACGTGVSEDALKKAIVDAGYEVA</sequence>
<evidence type="ECO:0000256" key="6">
    <source>
        <dbReference type="ARBA" id="ARBA00022737"/>
    </source>
</evidence>
<evidence type="ECO:0000313" key="18">
    <source>
        <dbReference type="EMBL" id="GBO93806.1"/>
    </source>
</evidence>
<protein>
    <submittedName>
        <fullName evidence="18">Heavy metal translocating P-type ATPase</fullName>
    </submittedName>
</protein>
<name>A0A388SC55_9BURK</name>
<dbReference type="GO" id="GO:0005507">
    <property type="term" value="F:copper ion binding"/>
    <property type="evidence" value="ECO:0007669"/>
    <property type="project" value="InterPro"/>
</dbReference>
<evidence type="ECO:0000256" key="3">
    <source>
        <dbReference type="ARBA" id="ARBA00022448"/>
    </source>
</evidence>
<accession>A0A388SC55</accession>
<keyword evidence="4 16" id="KW-0812">Transmembrane</keyword>
<dbReference type="SUPFAM" id="SSF56784">
    <property type="entry name" value="HAD-like"/>
    <property type="match status" value="1"/>
</dbReference>
<keyword evidence="9 16" id="KW-0067">ATP-binding</keyword>
<dbReference type="Pfam" id="PF00403">
    <property type="entry name" value="HMA"/>
    <property type="match status" value="2"/>
</dbReference>
<dbReference type="Pfam" id="PF00702">
    <property type="entry name" value="Hydrolase"/>
    <property type="match status" value="1"/>
</dbReference>
<dbReference type="InterPro" id="IPR018303">
    <property type="entry name" value="ATPase_P-typ_P_site"/>
</dbReference>
<evidence type="ECO:0000256" key="11">
    <source>
        <dbReference type="ARBA" id="ARBA00022967"/>
    </source>
</evidence>
<keyword evidence="12 16" id="KW-1133">Transmembrane helix</keyword>
<dbReference type="InterPro" id="IPR023299">
    <property type="entry name" value="ATPase_P-typ_cyto_dom_N"/>
</dbReference>
<dbReference type="SFLD" id="SFLDS00003">
    <property type="entry name" value="Haloacid_Dehalogenase"/>
    <property type="match status" value="1"/>
</dbReference>
<gene>
    <name evidence="18" type="ORF">MESMUL_11600</name>
</gene>
<feature type="domain" description="HMA" evidence="17">
    <location>
        <begin position="842"/>
        <end position="907"/>
    </location>
</feature>
<dbReference type="InterPro" id="IPR008250">
    <property type="entry name" value="ATPase_P-typ_transduc_dom_A_sf"/>
</dbReference>
<dbReference type="Gene3D" id="2.70.150.10">
    <property type="entry name" value="Calcium-transporting ATPase, cytoplasmic transduction domain A"/>
    <property type="match status" value="1"/>
</dbReference>
<accession>A0A401LGW4</accession>
<evidence type="ECO:0000256" key="14">
    <source>
        <dbReference type="ARBA" id="ARBA00023065"/>
    </source>
</evidence>
<proteinExistence type="inferred from homology"/>
<dbReference type="GO" id="GO:0005886">
    <property type="term" value="C:plasma membrane"/>
    <property type="evidence" value="ECO:0007669"/>
    <property type="project" value="UniProtKB-SubCell"/>
</dbReference>
<dbReference type="PROSITE" id="PS50846">
    <property type="entry name" value="HMA_2"/>
    <property type="match status" value="3"/>
</dbReference>
<dbReference type="NCBIfam" id="TIGR01525">
    <property type="entry name" value="ATPase-IB_hvy"/>
    <property type="match status" value="1"/>
</dbReference>
<dbReference type="InterPro" id="IPR036163">
    <property type="entry name" value="HMA_dom_sf"/>
</dbReference>
<dbReference type="GO" id="GO:0012505">
    <property type="term" value="C:endomembrane system"/>
    <property type="evidence" value="ECO:0007669"/>
    <property type="project" value="UniProtKB-SubCell"/>
</dbReference>
<dbReference type="CDD" id="cd00371">
    <property type="entry name" value="HMA"/>
    <property type="match status" value="3"/>
</dbReference>
<dbReference type="FunFam" id="3.30.70.100:FF:000001">
    <property type="entry name" value="ATPase copper transporting beta"/>
    <property type="match status" value="1"/>
</dbReference>
<dbReference type="InterPro" id="IPR006121">
    <property type="entry name" value="HMA_dom"/>
</dbReference>
<evidence type="ECO:0000256" key="7">
    <source>
        <dbReference type="ARBA" id="ARBA00022741"/>
    </source>
</evidence>
<feature type="transmembrane region" description="Helical" evidence="16">
    <location>
        <begin position="100"/>
        <end position="118"/>
    </location>
</feature>
<organism evidence="18 19">
    <name type="scientific">Mesosutterella multiformis</name>
    <dbReference type="NCBI Taxonomy" id="2259133"/>
    <lineage>
        <taxon>Bacteria</taxon>
        <taxon>Pseudomonadati</taxon>
        <taxon>Pseudomonadota</taxon>
        <taxon>Betaproteobacteria</taxon>
        <taxon>Burkholderiales</taxon>
        <taxon>Sutterellaceae</taxon>
        <taxon>Mesosutterella</taxon>
    </lineage>
</organism>
<keyword evidence="11" id="KW-1278">Translocase</keyword>
<dbReference type="Pfam" id="PF00122">
    <property type="entry name" value="E1-E2_ATPase"/>
    <property type="match status" value="1"/>
</dbReference>
<dbReference type="PANTHER" id="PTHR43520:SF8">
    <property type="entry name" value="P-TYPE CU(+) TRANSPORTER"/>
    <property type="match status" value="1"/>
</dbReference>
<feature type="domain" description="HMA" evidence="17">
    <location>
        <begin position="772"/>
        <end position="837"/>
    </location>
</feature>
<keyword evidence="8" id="KW-0187">Copper transport</keyword>
<dbReference type="PROSITE" id="PS00154">
    <property type="entry name" value="ATPASE_E1_E2"/>
    <property type="match status" value="1"/>
</dbReference>
<feature type="transmembrane region" description="Helical" evidence="16">
    <location>
        <begin position="330"/>
        <end position="352"/>
    </location>
</feature>
<keyword evidence="15 16" id="KW-0472">Membrane</keyword>
<comment type="subcellular location">
    <subcellularLocation>
        <location evidence="16">Cell membrane</location>
    </subcellularLocation>
    <subcellularLocation>
        <location evidence="1">Endomembrane system</location>
        <topology evidence="1">Multi-pass membrane protein</topology>
    </subcellularLocation>
</comment>
<evidence type="ECO:0000256" key="15">
    <source>
        <dbReference type="ARBA" id="ARBA00023136"/>
    </source>
</evidence>
<evidence type="ECO:0000256" key="10">
    <source>
        <dbReference type="ARBA" id="ARBA00022842"/>
    </source>
</evidence>
<dbReference type="InterPro" id="IPR023214">
    <property type="entry name" value="HAD_sf"/>
</dbReference>
<dbReference type="Proteomes" id="UP000266091">
    <property type="component" value="Unassembled WGS sequence"/>
</dbReference>
<dbReference type="SUPFAM" id="SSF81665">
    <property type="entry name" value="Calcium ATPase, transmembrane domain M"/>
    <property type="match status" value="1"/>
</dbReference>
<keyword evidence="13" id="KW-0186">Copper</keyword>
<keyword evidence="7 16" id="KW-0547">Nucleotide-binding</keyword>
<feature type="transmembrane region" description="Helical" evidence="16">
    <location>
        <begin position="358"/>
        <end position="383"/>
    </location>
</feature>
<evidence type="ECO:0000259" key="17">
    <source>
        <dbReference type="PROSITE" id="PS50846"/>
    </source>
</evidence>
<evidence type="ECO:0000256" key="16">
    <source>
        <dbReference type="RuleBase" id="RU362081"/>
    </source>
</evidence>
<feature type="transmembrane region" description="Helical" evidence="16">
    <location>
        <begin position="174"/>
        <end position="193"/>
    </location>
</feature>
<evidence type="ECO:0000256" key="12">
    <source>
        <dbReference type="ARBA" id="ARBA00022989"/>
    </source>
</evidence>
<feature type="transmembrane region" description="Helical" evidence="16">
    <location>
        <begin position="139"/>
        <end position="162"/>
    </location>
</feature>
<dbReference type="InterPro" id="IPR036412">
    <property type="entry name" value="HAD-like_sf"/>
</dbReference>
<dbReference type="NCBIfam" id="TIGR01511">
    <property type="entry name" value="ATPase-IB1_Cu"/>
    <property type="match status" value="1"/>
</dbReference>
<dbReference type="GO" id="GO:0055070">
    <property type="term" value="P:copper ion homeostasis"/>
    <property type="evidence" value="ECO:0007669"/>
    <property type="project" value="TreeGrafter"/>
</dbReference>
<dbReference type="InterPro" id="IPR027256">
    <property type="entry name" value="P-typ_ATPase_IB"/>
</dbReference>
<dbReference type="SFLD" id="SFLDF00027">
    <property type="entry name" value="p-type_atpase"/>
    <property type="match status" value="1"/>
</dbReference>
<dbReference type="InterPro" id="IPR006122">
    <property type="entry name" value="HMA_Cu_ion-bd"/>
</dbReference>
<keyword evidence="10" id="KW-0460">Magnesium</keyword>
<keyword evidence="16" id="KW-1003">Cell membrane</keyword>
<comment type="caution">
    <text evidence="18">The sequence shown here is derived from an EMBL/GenBank/DDBJ whole genome shotgun (WGS) entry which is preliminary data.</text>
</comment>
<dbReference type="NCBIfam" id="TIGR01494">
    <property type="entry name" value="ATPase_P-type"/>
    <property type="match status" value="1"/>
</dbReference>